<protein>
    <recommendedName>
        <fullName evidence="3">Tyr recombinase domain-containing protein</fullName>
    </recommendedName>
</protein>
<dbReference type="InterPro" id="IPR013762">
    <property type="entry name" value="Integrase-like_cat_sf"/>
</dbReference>
<dbReference type="InterPro" id="IPR011010">
    <property type="entry name" value="DNA_brk_join_enz"/>
</dbReference>
<dbReference type="PANTHER" id="PTHR34605:SF6">
    <property type="entry name" value="TYR RECOMBINASE DOMAIN-CONTAINING PROTEIN"/>
    <property type="match status" value="1"/>
</dbReference>
<organism evidence="4 5">
    <name type="scientific">Porites lobata</name>
    <dbReference type="NCBI Taxonomy" id="104759"/>
    <lineage>
        <taxon>Eukaryota</taxon>
        <taxon>Metazoa</taxon>
        <taxon>Cnidaria</taxon>
        <taxon>Anthozoa</taxon>
        <taxon>Hexacorallia</taxon>
        <taxon>Scleractinia</taxon>
        <taxon>Fungiina</taxon>
        <taxon>Poritidae</taxon>
        <taxon>Porites</taxon>
    </lineage>
</organism>
<evidence type="ECO:0000256" key="1">
    <source>
        <dbReference type="ARBA" id="ARBA00023125"/>
    </source>
</evidence>
<evidence type="ECO:0000313" key="4">
    <source>
        <dbReference type="EMBL" id="CAH3174143.1"/>
    </source>
</evidence>
<sequence length="344" mass="38368">MHKAIGSSVYLYTRPMYLVIETRDSWDSFISCSPRVINELQFWHNNVSQLNGRDLFDKTQVFDSVVYSDASQLGYGGYVISDKQNLVCQGQWSLDEKKIQDRLKSCHGEVTSVELFKGLQQTALSSKACGTVFANTNKLVVFPVSVADAALYFSHLATSQVSASVIESSYCALKWAHDFAGVPNPMSSTFVKNMVEGAKRQNAKPTSKKSPISKEALTECCIKHAHSDELPIRRDISMALLLFAGFFRFSELANLTTGDISIIDTHLTIKVSHSKTDQYRKGNEMVISRSGKVTCPVSNLERYMKLTGISTSKVSDFLFKPIVKVRSGYKVIDKVKPLSYTHAR</sequence>
<keyword evidence="5" id="KW-1185">Reference proteome</keyword>
<reference evidence="4 5" key="1">
    <citation type="submission" date="2022-05" db="EMBL/GenBank/DDBJ databases">
        <authorList>
            <consortium name="Genoscope - CEA"/>
            <person name="William W."/>
        </authorList>
    </citation>
    <scope>NUCLEOTIDE SEQUENCE [LARGE SCALE GENOMIC DNA]</scope>
</reference>
<dbReference type="Proteomes" id="UP001159405">
    <property type="component" value="Unassembled WGS sequence"/>
</dbReference>
<feature type="domain" description="Tyr recombinase" evidence="3">
    <location>
        <begin position="207"/>
        <end position="344"/>
    </location>
</feature>
<dbReference type="InterPro" id="IPR010998">
    <property type="entry name" value="Integrase_recombinase_N"/>
</dbReference>
<dbReference type="PANTHER" id="PTHR34605">
    <property type="entry name" value="PHAGE_INTEGRASE DOMAIN-CONTAINING PROTEIN"/>
    <property type="match status" value="1"/>
</dbReference>
<proteinExistence type="predicted"/>
<name>A0ABN8R477_9CNID</name>
<dbReference type="SUPFAM" id="SSF47823">
    <property type="entry name" value="lambda integrase-like, N-terminal domain"/>
    <property type="match status" value="1"/>
</dbReference>
<keyword evidence="2" id="KW-0233">DNA recombination</keyword>
<gene>
    <name evidence="4" type="ORF">PLOB_00014610</name>
</gene>
<feature type="non-terminal residue" evidence="4">
    <location>
        <position position="344"/>
    </location>
</feature>
<evidence type="ECO:0000259" key="3">
    <source>
        <dbReference type="PROSITE" id="PS51898"/>
    </source>
</evidence>
<dbReference type="Gene3D" id="1.10.443.10">
    <property type="entry name" value="Intergrase catalytic core"/>
    <property type="match status" value="1"/>
</dbReference>
<dbReference type="PROSITE" id="PS51898">
    <property type="entry name" value="TYR_RECOMBINASE"/>
    <property type="match status" value="1"/>
</dbReference>
<comment type="caution">
    <text evidence="4">The sequence shown here is derived from an EMBL/GenBank/DDBJ whole genome shotgun (WGS) entry which is preliminary data.</text>
</comment>
<dbReference type="InterPro" id="IPR002104">
    <property type="entry name" value="Integrase_catalytic"/>
</dbReference>
<accession>A0ABN8R477</accession>
<keyword evidence="1" id="KW-0238">DNA-binding</keyword>
<dbReference type="SUPFAM" id="SSF56349">
    <property type="entry name" value="DNA breaking-rejoining enzymes"/>
    <property type="match status" value="1"/>
</dbReference>
<dbReference type="EMBL" id="CALNXK010000188">
    <property type="protein sequence ID" value="CAH3174143.1"/>
    <property type="molecule type" value="Genomic_DNA"/>
</dbReference>
<dbReference type="Gene3D" id="1.10.150.130">
    <property type="match status" value="1"/>
</dbReference>
<evidence type="ECO:0000256" key="2">
    <source>
        <dbReference type="ARBA" id="ARBA00023172"/>
    </source>
</evidence>
<dbReference type="InterPro" id="IPR052925">
    <property type="entry name" value="Phage_Integrase-like_Recomb"/>
</dbReference>
<evidence type="ECO:0000313" key="5">
    <source>
        <dbReference type="Proteomes" id="UP001159405"/>
    </source>
</evidence>